<feature type="domain" description="DUF4357" evidence="1">
    <location>
        <begin position="243"/>
        <end position="291"/>
    </location>
</feature>
<dbReference type="CDD" id="cd10447">
    <property type="entry name" value="GIY-YIG_unchar_2"/>
    <property type="match status" value="1"/>
</dbReference>
<dbReference type="InterPro" id="IPR025579">
    <property type="entry name" value="DUF4357"/>
</dbReference>
<dbReference type="Pfam" id="PF14267">
    <property type="entry name" value="DUF4357"/>
    <property type="match status" value="1"/>
</dbReference>
<dbReference type="OrthoDB" id="2656488at2"/>
<evidence type="ECO:0000313" key="2">
    <source>
        <dbReference type="EMBL" id="RYB01451.1"/>
    </source>
</evidence>
<protein>
    <submittedName>
        <fullName evidence="2">GIY-YIG nuclease family protein</fullName>
    </submittedName>
</protein>
<organism evidence="2 3">
    <name type="scientific">Lichenibacterium ramalinae</name>
    <dbReference type="NCBI Taxonomy" id="2316527"/>
    <lineage>
        <taxon>Bacteria</taxon>
        <taxon>Pseudomonadati</taxon>
        <taxon>Pseudomonadota</taxon>
        <taxon>Alphaproteobacteria</taxon>
        <taxon>Hyphomicrobiales</taxon>
        <taxon>Lichenihabitantaceae</taxon>
        <taxon>Lichenibacterium</taxon>
    </lineage>
</organism>
<comment type="caution">
    <text evidence="2">The sequence shown here is derived from an EMBL/GenBank/DDBJ whole genome shotgun (WGS) entry which is preliminary data.</text>
</comment>
<keyword evidence="3" id="KW-1185">Reference proteome</keyword>
<evidence type="ECO:0000259" key="1">
    <source>
        <dbReference type="Pfam" id="PF14267"/>
    </source>
</evidence>
<reference evidence="2 3" key="1">
    <citation type="submission" date="2018-09" db="EMBL/GenBank/DDBJ databases">
        <authorList>
            <person name="Grouzdev D.S."/>
            <person name="Krutkina M.S."/>
        </authorList>
    </citation>
    <scope>NUCLEOTIDE SEQUENCE [LARGE SCALE GENOMIC DNA]</scope>
    <source>
        <strain evidence="2 3">RmlP001</strain>
    </source>
</reference>
<proteinExistence type="predicted"/>
<dbReference type="Proteomes" id="UP000289411">
    <property type="component" value="Unassembled WGS sequence"/>
</dbReference>
<dbReference type="EMBL" id="QYBC01000040">
    <property type="protein sequence ID" value="RYB01451.1"/>
    <property type="molecule type" value="Genomic_DNA"/>
</dbReference>
<evidence type="ECO:0000313" key="3">
    <source>
        <dbReference type="Proteomes" id="UP000289411"/>
    </source>
</evidence>
<gene>
    <name evidence="2" type="ORF">D3272_26130</name>
</gene>
<sequence>MNPLDPALSLGRTIQLYLVDGTPNGLILATLKGWTGSVLLARNSTLPNLLRRPEAARTGIYILYGPDPNDELMPRAYIGEAEEIASRLPDSTRKRAFWELVAIVTTSDESLTKGHVRYLEARLIQRARETARVTLDNTQLPDTERRYLPEADLADMEYFLRNLEVVLPIVGMDLLKPRVTGPRSSAFSGSISSPVPEEPVFIIEHKSGARASAVELESEFVVLAGSTAVKGAAYTSNSYTALRSSLIEKGALTSTQTDEFYHFVQDVAFKSPSAAAAVVLDRNSNGRVEWRVQGSRQTYHEWQQVMTE</sequence>
<name>A0A4Q2R6A5_9HYPH</name>
<reference evidence="2 3" key="2">
    <citation type="submission" date="2019-02" db="EMBL/GenBank/DDBJ databases">
        <title>'Lichenibacterium ramalinii' gen. nov. sp. nov., 'Lichenibacterium minor' gen. nov. sp. nov.</title>
        <authorList>
            <person name="Pankratov T."/>
        </authorList>
    </citation>
    <scope>NUCLEOTIDE SEQUENCE [LARGE SCALE GENOMIC DNA]</scope>
    <source>
        <strain evidence="2 3">RmlP001</strain>
    </source>
</reference>
<dbReference type="AlphaFoldDB" id="A0A4Q2R6A5"/>
<dbReference type="RefSeq" id="WP_129222177.1">
    <property type="nucleotide sequence ID" value="NZ_QYBC01000040.1"/>
</dbReference>
<accession>A0A4Q2R6A5</accession>